<dbReference type="EMBL" id="CP003108">
    <property type="protein sequence ID" value="AET66319.1"/>
    <property type="molecule type" value="Genomic_DNA"/>
</dbReference>
<dbReference type="Proteomes" id="UP000006346">
    <property type="component" value="Chromosome"/>
</dbReference>
<keyword evidence="4" id="KW-1133">Transmembrane helix</keyword>
<evidence type="ECO:0000256" key="1">
    <source>
        <dbReference type="ARBA" id="ARBA00004196"/>
    </source>
</evidence>
<keyword evidence="7" id="KW-1185">Reference proteome</keyword>
<evidence type="ECO:0000259" key="5">
    <source>
        <dbReference type="Pfam" id="PF25967"/>
    </source>
</evidence>
<protein>
    <recommendedName>
        <fullName evidence="5">Multidrug resistance protein MdtA-like C-terminal permuted SH3 domain-containing protein</fullName>
    </recommendedName>
</protein>
<keyword evidence="4" id="KW-0812">Transmembrane</keyword>
<evidence type="ECO:0000256" key="3">
    <source>
        <dbReference type="SAM" id="MobiDB-lite"/>
    </source>
</evidence>
<name>G7W591_DESOD</name>
<dbReference type="STRING" id="768706.Desor_0624"/>
<comment type="subcellular location">
    <subcellularLocation>
        <location evidence="1">Cell envelope</location>
    </subcellularLocation>
</comment>
<accession>G7W591</accession>
<dbReference type="RefSeq" id="WP_014183144.1">
    <property type="nucleotide sequence ID" value="NC_016584.1"/>
</dbReference>
<feature type="transmembrane region" description="Helical" evidence="4">
    <location>
        <begin position="12"/>
        <end position="30"/>
    </location>
</feature>
<dbReference type="Gene3D" id="2.40.30.170">
    <property type="match status" value="1"/>
</dbReference>
<dbReference type="PANTHER" id="PTHR32347:SF14">
    <property type="entry name" value="EFFLUX SYSTEM COMPONENT YKNX-RELATED"/>
    <property type="match status" value="1"/>
</dbReference>
<dbReference type="Pfam" id="PF25967">
    <property type="entry name" value="RND-MFP_C"/>
    <property type="match status" value="1"/>
</dbReference>
<reference evidence="7" key="1">
    <citation type="submission" date="2011-11" db="EMBL/GenBank/DDBJ databases">
        <title>Complete sequence of Desulfosporosinus orientis DSM 765.</title>
        <authorList>
            <person name="Lucas S."/>
            <person name="Han J."/>
            <person name="Lapidus A."/>
            <person name="Cheng J.-F."/>
            <person name="Goodwin L."/>
            <person name="Pitluck S."/>
            <person name="Peters L."/>
            <person name="Ovchinnikova G."/>
            <person name="Teshima H."/>
            <person name="Detter J.C."/>
            <person name="Han C."/>
            <person name="Tapia R."/>
            <person name="Land M."/>
            <person name="Hauser L."/>
            <person name="Kyrpides N."/>
            <person name="Ivanova N."/>
            <person name="Pagani I."/>
            <person name="Pester M."/>
            <person name="Spring S."/>
            <person name="Ollivier B."/>
            <person name="Rattei T."/>
            <person name="Klenk H.-P."/>
            <person name="Wagner M."/>
            <person name="Loy A."/>
            <person name="Woyke T."/>
        </authorList>
    </citation>
    <scope>NUCLEOTIDE SEQUENCE [LARGE SCALE GENOMIC DNA]</scope>
    <source>
        <strain evidence="7">ATCC 19365 / DSM 765 / NCIMB 8382 / VKM B-1628</strain>
    </source>
</reference>
<dbReference type="KEGG" id="dor:Desor_0624"/>
<reference evidence="6 7" key="2">
    <citation type="journal article" date="2012" name="J. Bacteriol.">
        <title>Complete genome sequences of Desulfosporosinus orientis DSM765T, Desulfosporosinus youngiae DSM17734T, Desulfosporosinus meridiei DSM13257T, and Desulfosporosinus acidiphilus DSM22704T.</title>
        <authorList>
            <person name="Pester M."/>
            <person name="Brambilla E."/>
            <person name="Alazard D."/>
            <person name="Rattei T."/>
            <person name="Weinmaier T."/>
            <person name="Han J."/>
            <person name="Lucas S."/>
            <person name="Lapidus A."/>
            <person name="Cheng J.F."/>
            <person name="Goodwin L."/>
            <person name="Pitluck S."/>
            <person name="Peters L."/>
            <person name="Ovchinnikova G."/>
            <person name="Teshima H."/>
            <person name="Detter J.C."/>
            <person name="Han C.S."/>
            <person name="Tapia R."/>
            <person name="Land M.L."/>
            <person name="Hauser L."/>
            <person name="Kyrpides N.C."/>
            <person name="Ivanova N.N."/>
            <person name="Pagani I."/>
            <person name="Huntmann M."/>
            <person name="Wei C.L."/>
            <person name="Davenport K.W."/>
            <person name="Daligault H."/>
            <person name="Chain P.S."/>
            <person name="Chen A."/>
            <person name="Mavromatis K."/>
            <person name="Markowitz V."/>
            <person name="Szeto E."/>
            <person name="Mikhailova N."/>
            <person name="Pati A."/>
            <person name="Wagner M."/>
            <person name="Woyke T."/>
            <person name="Ollivier B."/>
            <person name="Klenk H.P."/>
            <person name="Spring S."/>
            <person name="Loy A."/>
        </authorList>
    </citation>
    <scope>NUCLEOTIDE SEQUENCE [LARGE SCALE GENOMIC DNA]</scope>
    <source>
        <strain evidence="7">ATCC 19365 / DSM 765 / NCIMB 8382 / VKM B-1628</strain>
    </source>
</reference>
<proteinExistence type="predicted"/>
<evidence type="ECO:0000313" key="7">
    <source>
        <dbReference type="Proteomes" id="UP000006346"/>
    </source>
</evidence>
<dbReference type="InterPro" id="IPR050465">
    <property type="entry name" value="UPF0194_transport"/>
</dbReference>
<dbReference type="eggNOG" id="COG0845">
    <property type="taxonomic scope" value="Bacteria"/>
</dbReference>
<organism evidence="6 7">
    <name type="scientific">Desulfosporosinus orientis (strain ATCC 19365 / DSM 765 / NCIMB 8382 / VKM B-1628 / Singapore I)</name>
    <name type="common">Desulfotomaculum orientis</name>
    <dbReference type="NCBI Taxonomy" id="768706"/>
    <lineage>
        <taxon>Bacteria</taxon>
        <taxon>Bacillati</taxon>
        <taxon>Bacillota</taxon>
        <taxon>Clostridia</taxon>
        <taxon>Eubacteriales</taxon>
        <taxon>Desulfitobacteriaceae</taxon>
        <taxon>Desulfosporosinus</taxon>
    </lineage>
</organism>
<dbReference type="HOGENOM" id="CLU_082676_0_0_9"/>
<dbReference type="AlphaFoldDB" id="G7W591"/>
<feature type="region of interest" description="Disordered" evidence="3">
    <location>
        <begin position="273"/>
        <end position="301"/>
    </location>
</feature>
<feature type="domain" description="Multidrug resistance protein MdtA-like C-terminal permuted SH3" evidence="5">
    <location>
        <begin position="214"/>
        <end position="270"/>
    </location>
</feature>
<feature type="compositionally biased region" description="Polar residues" evidence="3">
    <location>
        <begin position="291"/>
        <end position="301"/>
    </location>
</feature>
<gene>
    <name evidence="6" type="ordered locus">Desor_0624</name>
</gene>
<keyword evidence="2" id="KW-0175">Coiled coil</keyword>
<keyword evidence="4" id="KW-0472">Membrane</keyword>
<dbReference type="InterPro" id="IPR058627">
    <property type="entry name" value="MdtA-like_C"/>
</dbReference>
<evidence type="ECO:0000313" key="6">
    <source>
        <dbReference type="EMBL" id="AET66319.1"/>
    </source>
</evidence>
<evidence type="ECO:0000256" key="2">
    <source>
        <dbReference type="ARBA" id="ARBA00023054"/>
    </source>
</evidence>
<sequence>MKRKSKGNRRIIVGSIIGLLVVALGIALYIRPQKINYTEVKPVIGELSTNYSFSGSVEAKNRQTVLADKTMQINEIKVQEGEQVTPDTDLMITTMGEKMRPEISGEVTTIYTEENAQLMPGSKLADIVDYSDLQLKVQVDEYDLAAVSKDKEATITIHALDKDIKGKIIDVSKEGEYINGVTTFTATIALPNDNNLRVGMSAEAKVVNQRVSGVVLLPMSAIQFDENNSPFVLLKDGSNLPQRVSLTLGINDGVQVEIKSGVTANDTVLVPPAAKATGFGGSSQMRDRSDQTSQEAQKGGA</sequence>
<dbReference type="PANTHER" id="PTHR32347">
    <property type="entry name" value="EFFLUX SYSTEM COMPONENT YKNX-RELATED"/>
    <property type="match status" value="1"/>
</dbReference>
<dbReference type="OrthoDB" id="2023301at2"/>
<dbReference type="GO" id="GO:0030313">
    <property type="term" value="C:cell envelope"/>
    <property type="evidence" value="ECO:0007669"/>
    <property type="project" value="UniProtKB-SubCell"/>
</dbReference>
<evidence type="ECO:0000256" key="4">
    <source>
        <dbReference type="SAM" id="Phobius"/>
    </source>
</evidence>
<dbReference type="PATRIC" id="fig|768706.3.peg.593"/>
<dbReference type="Gene3D" id="2.40.420.20">
    <property type="match status" value="1"/>
</dbReference>